<gene>
    <name evidence="2" type="ORF">DGD08_16830</name>
</gene>
<keyword evidence="1" id="KW-0812">Transmembrane</keyword>
<organism evidence="2 3">
    <name type="scientific">Gemmatimonas aurantiaca</name>
    <dbReference type="NCBI Taxonomy" id="173480"/>
    <lineage>
        <taxon>Bacteria</taxon>
        <taxon>Pseudomonadati</taxon>
        <taxon>Gemmatimonadota</taxon>
        <taxon>Gemmatimonadia</taxon>
        <taxon>Gemmatimonadales</taxon>
        <taxon>Gemmatimonadaceae</taxon>
        <taxon>Gemmatimonas</taxon>
    </lineage>
</organism>
<dbReference type="Proteomes" id="UP000264071">
    <property type="component" value="Unassembled WGS sequence"/>
</dbReference>
<evidence type="ECO:0000313" key="2">
    <source>
        <dbReference type="EMBL" id="HCT58867.1"/>
    </source>
</evidence>
<proteinExistence type="predicted"/>
<dbReference type="EMBL" id="DPIY01000012">
    <property type="protein sequence ID" value="HCT58867.1"/>
    <property type="molecule type" value="Genomic_DNA"/>
</dbReference>
<keyword evidence="1" id="KW-0472">Membrane</keyword>
<sequence>MSDTSFAVAQADMRHGYLHGAPGVLVSGLVWLTAALIGVVRSDTAAVYALLVGGMLIHPLSVLLTKTLRRPGAHTKGNPLGTLAMEGTFWLLAGIAIAWGMHVVRLQWFFPTMLLLIGGRYLTFRTLYGLRVYWVLGASLGVAGLLLAVLLVRPSWAAFTGAGIELAFAAVLFAQASKQNTTAT</sequence>
<accession>A0A3D4VEU4</accession>
<dbReference type="OMA" id="WMIMCIP"/>
<feature type="transmembrane region" description="Helical" evidence="1">
    <location>
        <begin position="21"/>
        <end position="40"/>
    </location>
</feature>
<name>A0A3D4VEU4_9BACT</name>
<feature type="transmembrane region" description="Helical" evidence="1">
    <location>
        <begin position="130"/>
        <end position="150"/>
    </location>
</feature>
<evidence type="ECO:0000256" key="1">
    <source>
        <dbReference type="SAM" id="Phobius"/>
    </source>
</evidence>
<feature type="transmembrane region" description="Helical" evidence="1">
    <location>
        <begin position="46"/>
        <end position="68"/>
    </location>
</feature>
<feature type="transmembrane region" description="Helical" evidence="1">
    <location>
        <begin position="80"/>
        <end position="100"/>
    </location>
</feature>
<comment type="caution">
    <text evidence="2">The sequence shown here is derived from an EMBL/GenBank/DDBJ whole genome shotgun (WGS) entry which is preliminary data.</text>
</comment>
<feature type="transmembrane region" description="Helical" evidence="1">
    <location>
        <begin position="156"/>
        <end position="174"/>
    </location>
</feature>
<protein>
    <submittedName>
        <fullName evidence="2">Uncharacterized protein</fullName>
    </submittedName>
</protein>
<dbReference type="InterPro" id="IPR053824">
    <property type="entry name" value="DUF7010"/>
</dbReference>
<evidence type="ECO:0000313" key="3">
    <source>
        <dbReference type="Proteomes" id="UP000264071"/>
    </source>
</evidence>
<feature type="transmembrane region" description="Helical" evidence="1">
    <location>
        <begin position="106"/>
        <end position="123"/>
    </location>
</feature>
<keyword evidence="1" id="KW-1133">Transmembrane helix</keyword>
<reference evidence="2 3" key="1">
    <citation type="journal article" date="2018" name="Nat. Biotechnol.">
        <title>A standardized bacterial taxonomy based on genome phylogeny substantially revises the tree of life.</title>
        <authorList>
            <person name="Parks D.H."/>
            <person name="Chuvochina M."/>
            <person name="Waite D.W."/>
            <person name="Rinke C."/>
            <person name="Skarshewski A."/>
            <person name="Chaumeil P.A."/>
            <person name="Hugenholtz P."/>
        </authorList>
    </citation>
    <scope>NUCLEOTIDE SEQUENCE [LARGE SCALE GENOMIC DNA]</scope>
    <source>
        <strain evidence="2">UBA8844</strain>
    </source>
</reference>
<dbReference type="Pfam" id="PF22765">
    <property type="entry name" value="DUF7010"/>
    <property type="match status" value="1"/>
</dbReference>
<dbReference type="AlphaFoldDB" id="A0A3D4VEU4"/>